<feature type="domain" description="AMP-dependent synthetase/ligase" evidence="5">
    <location>
        <begin position="26"/>
        <end position="397"/>
    </location>
</feature>
<dbReference type="Pfam" id="PF13193">
    <property type="entry name" value="AMP-binding_C"/>
    <property type="match status" value="1"/>
</dbReference>
<evidence type="ECO:0000259" key="5">
    <source>
        <dbReference type="Pfam" id="PF00501"/>
    </source>
</evidence>
<dbReference type="PROSITE" id="PS00455">
    <property type="entry name" value="AMP_BINDING"/>
    <property type="match status" value="1"/>
</dbReference>
<proteinExistence type="inferred from homology"/>
<keyword evidence="3" id="KW-0276">Fatty acid metabolism</keyword>
<evidence type="ECO:0000256" key="4">
    <source>
        <dbReference type="ARBA" id="ARBA00023098"/>
    </source>
</evidence>
<dbReference type="Proteomes" id="UP000655410">
    <property type="component" value="Unassembled WGS sequence"/>
</dbReference>
<dbReference type="Gene3D" id="3.30.300.30">
    <property type="match status" value="1"/>
</dbReference>
<comment type="caution">
    <text evidence="7">The sequence shown here is derived from an EMBL/GenBank/DDBJ whole genome shotgun (WGS) entry which is preliminary data.</text>
</comment>
<dbReference type="PANTHER" id="PTHR43859:SF4">
    <property type="entry name" value="BUTANOATE--COA LIGASE AAE1-RELATED"/>
    <property type="match status" value="1"/>
</dbReference>
<reference evidence="8" key="1">
    <citation type="journal article" date="2019" name="Int. J. Syst. Evol. Microbiol.">
        <title>The Global Catalogue of Microorganisms (GCM) 10K type strain sequencing project: providing services to taxonomists for standard genome sequencing and annotation.</title>
        <authorList>
            <consortium name="The Broad Institute Genomics Platform"/>
            <consortium name="The Broad Institute Genome Sequencing Center for Infectious Disease"/>
            <person name="Wu L."/>
            <person name="Ma J."/>
        </authorList>
    </citation>
    <scope>NUCLEOTIDE SEQUENCE [LARGE SCALE GENOMIC DNA]</scope>
    <source>
        <strain evidence="8">CGMCC 4.7371</strain>
    </source>
</reference>
<gene>
    <name evidence="7" type="ORF">GCM10011584_07900</name>
</gene>
<feature type="domain" description="AMP-binding enzyme C-terminal" evidence="6">
    <location>
        <begin position="449"/>
        <end position="524"/>
    </location>
</feature>
<dbReference type="SUPFAM" id="SSF56801">
    <property type="entry name" value="Acetyl-CoA synthetase-like"/>
    <property type="match status" value="1"/>
</dbReference>
<dbReference type="Pfam" id="PF00501">
    <property type="entry name" value="AMP-binding"/>
    <property type="match status" value="1"/>
</dbReference>
<dbReference type="PANTHER" id="PTHR43859">
    <property type="entry name" value="ACYL-ACTIVATING ENZYME"/>
    <property type="match status" value="1"/>
</dbReference>
<evidence type="ECO:0000313" key="7">
    <source>
        <dbReference type="EMBL" id="GGO86179.1"/>
    </source>
</evidence>
<dbReference type="Gene3D" id="3.40.50.12780">
    <property type="entry name" value="N-terminal domain of ligase-like"/>
    <property type="match status" value="1"/>
</dbReference>
<dbReference type="InterPro" id="IPR020845">
    <property type="entry name" value="AMP-binding_CS"/>
</dbReference>
<evidence type="ECO:0000256" key="1">
    <source>
        <dbReference type="ARBA" id="ARBA00006432"/>
    </source>
</evidence>
<evidence type="ECO:0000313" key="8">
    <source>
        <dbReference type="Proteomes" id="UP000655410"/>
    </source>
</evidence>
<dbReference type="EMBL" id="BMNI01000001">
    <property type="protein sequence ID" value="GGO86179.1"/>
    <property type="molecule type" value="Genomic_DNA"/>
</dbReference>
<evidence type="ECO:0000256" key="3">
    <source>
        <dbReference type="ARBA" id="ARBA00022832"/>
    </source>
</evidence>
<keyword evidence="4" id="KW-0443">Lipid metabolism</keyword>
<dbReference type="RefSeq" id="WP_188782641.1">
    <property type="nucleotide sequence ID" value="NZ_BMNI01000001.1"/>
</dbReference>
<dbReference type="InterPro" id="IPR042099">
    <property type="entry name" value="ANL_N_sf"/>
</dbReference>
<evidence type="ECO:0000256" key="2">
    <source>
        <dbReference type="ARBA" id="ARBA00022598"/>
    </source>
</evidence>
<keyword evidence="2" id="KW-0436">Ligase</keyword>
<dbReference type="NCBIfam" id="NF004837">
    <property type="entry name" value="PRK06187.1"/>
    <property type="match status" value="1"/>
</dbReference>
<name>A0ABQ2N6C7_9ACTN</name>
<dbReference type="InterPro" id="IPR000873">
    <property type="entry name" value="AMP-dep_synth/lig_dom"/>
</dbReference>
<organism evidence="7 8">
    <name type="scientific">Nocardioides phosphati</name>
    <dbReference type="NCBI Taxonomy" id="1867775"/>
    <lineage>
        <taxon>Bacteria</taxon>
        <taxon>Bacillati</taxon>
        <taxon>Actinomycetota</taxon>
        <taxon>Actinomycetes</taxon>
        <taxon>Propionibacteriales</taxon>
        <taxon>Nocardioidaceae</taxon>
        <taxon>Nocardioides</taxon>
    </lineage>
</organism>
<accession>A0ABQ2N6C7</accession>
<dbReference type="CDD" id="cd12119">
    <property type="entry name" value="ttLC_FACS_AlkK_like"/>
    <property type="match status" value="1"/>
</dbReference>
<comment type="similarity">
    <text evidence="1">Belongs to the ATP-dependent AMP-binding enzyme family.</text>
</comment>
<dbReference type="InterPro" id="IPR045851">
    <property type="entry name" value="AMP-bd_C_sf"/>
</dbReference>
<sequence length="545" mass="59230">MRSTMQDQPLSLSRLLRYATTVHARSTVTTWTGETTRTRTYGELGARAAQVAHALTRLGVHRSDRVATFMWNNGEHLEVYAAVPAMGAVLHALNIRLFPEQLVYIANHAEDRVVFVDGSLLDTFTPLLPQLATVRHVIVVNGDAGALEAPAHVTVHAYEQLLAQEPATYDFPVVDEDAAATMCYTSGTTGDPKGVVYSHRSLYLHAMHLTTPGAMGLSPRERCLAIVPMFHVNAWSLPFAALMSGASLLMPDQHLQPEPLLALMAAGRPTRAAAVPTIWSGILARLASHPQDISHLSEAFVGGSAVPPALMQAFEERHGVRIVHAWGMTETSAVSTVAHPPADRPDDEAWQYRLTQGQFPALVEHRIVDDEGAVVPHDGSSLGELQVRGPWVTGAYYAPSPTADAGDHFDDGWLRTGDIGRITPDGYLTLVDRAKDVIKSGGEWISSVEMENDVMAHPAVAEAAVFGVPDDRWDERPCVAVALADGADADVITLRAHLADSWARWQLPERWAFVDAVPKTSVGKFDKKTLRRLYAAGELAITYAP</sequence>
<protein>
    <submittedName>
        <fullName evidence="7">Fatty-acyl-CoA synthase</fullName>
    </submittedName>
</protein>
<keyword evidence="8" id="KW-1185">Reference proteome</keyword>
<dbReference type="InterPro" id="IPR025110">
    <property type="entry name" value="AMP-bd_C"/>
</dbReference>
<evidence type="ECO:0000259" key="6">
    <source>
        <dbReference type="Pfam" id="PF13193"/>
    </source>
</evidence>